<proteinExistence type="inferred from homology"/>
<keyword evidence="6" id="KW-0859">Xylose metabolism</keyword>
<comment type="caution">
    <text evidence="9">The sequence shown here is derived from an EMBL/GenBank/DDBJ whole genome shotgun (WGS) entry which is preliminary data.</text>
</comment>
<evidence type="ECO:0000313" key="10">
    <source>
        <dbReference type="Proteomes" id="UP000038011"/>
    </source>
</evidence>
<comment type="subunit">
    <text evidence="7">Homotetramer.</text>
</comment>
<protein>
    <recommendedName>
        <fullName evidence="6">Xylose isomerase</fullName>
        <ecNumber evidence="6">5.3.1.5</ecNumber>
    </recommendedName>
</protein>
<dbReference type="Gene3D" id="3.20.20.150">
    <property type="entry name" value="Divalent-metal-dependent TIM barrel enzymes"/>
    <property type="match status" value="1"/>
</dbReference>
<evidence type="ECO:0000256" key="5">
    <source>
        <dbReference type="ARBA" id="ARBA00023277"/>
    </source>
</evidence>
<dbReference type="RefSeq" id="WP_053997804.1">
    <property type="nucleotide sequence ID" value="NZ_JXMU01000002.1"/>
</dbReference>
<feature type="domain" description="Xylose isomerase-like TIM barrel" evidence="8">
    <location>
        <begin position="60"/>
        <end position="283"/>
    </location>
</feature>
<evidence type="ECO:0000256" key="6">
    <source>
        <dbReference type="RuleBase" id="RU000609"/>
    </source>
</evidence>
<dbReference type="OrthoDB" id="9801426at2"/>
<comment type="similarity">
    <text evidence="6">Belongs to the xylose isomerase family.</text>
</comment>
<keyword evidence="2" id="KW-0963">Cytoplasm</keyword>
<reference evidence="9 10" key="1">
    <citation type="submission" date="2015-01" db="EMBL/GenBank/DDBJ databases">
        <title>Ahrensia donghaiensis sp. nov., a novel dimethylsulphoniopropionate-cleavage bacterium isolated from seawater and emended descriptions of the genus Ahrensia and Ahrensia kielensis.</title>
        <authorList>
            <person name="Liu J."/>
        </authorList>
    </citation>
    <scope>NUCLEOTIDE SEQUENCE [LARGE SCALE GENOMIC DNA]</scope>
    <source>
        <strain evidence="9 10">LZD062</strain>
    </source>
</reference>
<accession>A0A0N0E8S0</accession>
<dbReference type="GO" id="GO:0005737">
    <property type="term" value="C:cytoplasm"/>
    <property type="evidence" value="ECO:0007669"/>
    <property type="project" value="UniProtKB-SubCell"/>
</dbReference>
<sequence length="319" mass="35831">MSYKNSILLGTIGGYRDRFHQYQVDRSFEERLSIAKSIPRTHGVEPVYPQDLGHDGSGVKVLKESGLAVSAVNVNVKTEDKFRDGSFTNPDAAIREEATQYVMTAMDLAAELGAEMVTVCPLIDGWDYAFQVDHIKQWRWMIECFAKATAHRDDIKVCIEYKAYESKNHIILPSMGRTLHFCDRVGAKNLGVTMDVGHALIAGESPGSEIAVANEAGRLFYIHFNDNDRGADWDMLPASVHLWETLETLHYMREIGYDGWVAYDVFTRSGDNAEAIASTFEIMEDLDSLLDKIGKDKLQQLIKGGRPQSTYRDLIKALL</sequence>
<dbReference type="AlphaFoldDB" id="A0A0N0E8S0"/>
<dbReference type="Pfam" id="PF01261">
    <property type="entry name" value="AP_endonuc_2"/>
    <property type="match status" value="1"/>
</dbReference>
<dbReference type="PROSITE" id="PS51415">
    <property type="entry name" value="XYLOSE_ISOMERASE"/>
    <property type="match status" value="1"/>
</dbReference>
<organism evidence="9 10">
    <name type="scientific">Ahrensia marina</name>
    <dbReference type="NCBI Taxonomy" id="1514904"/>
    <lineage>
        <taxon>Bacteria</taxon>
        <taxon>Pseudomonadati</taxon>
        <taxon>Pseudomonadota</taxon>
        <taxon>Alphaproteobacteria</taxon>
        <taxon>Hyphomicrobiales</taxon>
        <taxon>Ahrensiaceae</taxon>
        <taxon>Ahrensia</taxon>
    </lineage>
</organism>
<evidence type="ECO:0000256" key="2">
    <source>
        <dbReference type="ARBA" id="ARBA00022490"/>
    </source>
</evidence>
<dbReference type="PATRIC" id="fig|1514904.3.peg.1771"/>
<keyword evidence="3 6" id="KW-0479">Metal-binding</keyword>
<dbReference type="Proteomes" id="UP000038011">
    <property type="component" value="Unassembled WGS sequence"/>
</dbReference>
<dbReference type="GO" id="GO:0042732">
    <property type="term" value="P:D-xylose metabolic process"/>
    <property type="evidence" value="ECO:0007669"/>
    <property type="project" value="UniProtKB-KW"/>
</dbReference>
<dbReference type="EC" id="5.3.1.5" evidence="6"/>
<evidence type="ECO:0000256" key="7">
    <source>
        <dbReference type="RuleBase" id="RU000610"/>
    </source>
</evidence>
<gene>
    <name evidence="9" type="ORF">SU32_02830</name>
</gene>
<dbReference type="GO" id="GO:0046872">
    <property type="term" value="F:metal ion binding"/>
    <property type="evidence" value="ECO:0007669"/>
    <property type="project" value="UniProtKB-KW"/>
</dbReference>
<evidence type="ECO:0000259" key="8">
    <source>
        <dbReference type="Pfam" id="PF01261"/>
    </source>
</evidence>
<evidence type="ECO:0000256" key="1">
    <source>
        <dbReference type="ARBA" id="ARBA00004496"/>
    </source>
</evidence>
<keyword evidence="10" id="KW-1185">Reference proteome</keyword>
<keyword evidence="4 6" id="KW-0413">Isomerase</keyword>
<dbReference type="InterPro" id="IPR036237">
    <property type="entry name" value="Xyl_isomerase-like_sf"/>
</dbReference>
<dbReference type="PRINTS" id="PR00688">
    <property type="entry name" value="XYLOSISMRASE"/>
</dbReference>
<dbReference type="SUPFAM" id="SSF51658">
    <property type="entry name" value="Xylose isomerase-like"/>
    <property type="match status" value="1"/>
</dbReference>
<comment type="subcellular location">
    <subcellularLocation>
        <location evidence="1 7">Cytoplasm</location>
    </subcellularLocation>
</comment>
<dbReference type="EMBL" id="JXMU01000002">
    <property type="protein sequence ID" value="KPB02685.1"/>
    <property type="molecule type" value="Genomic_DNA"/>
</dbReference>
<comment type="catalytic activity">
    <reaction evidence="6">
        <text>alpha-D-xylose = alpha-D-xylulofuranose</text>
        <dbReference type="Rhea" id="RHEA:22816"/>
        <dbReference type="ChEBI" id="CHEBI:28518"/>
        <dbReference type="ChEBI" id="CHEBI:188998"/>
        <dbReference type="EC" id="5.3.1.5"/>
    </reaction>
</comment>
<name>A0A0N0E8S0_9HYPH</name>
<dbReference type="GO" id="GO:0009045">
    <property type="term" value="F:xylose isomerase activity"/>
    <property type="evidence" value="ECO:0007669"/>
    <property type="project" value="UniProtKB-EC"/>
</dbReference>
<evidence type="ECO:0000313" key="9">
    <source>
        <dbReference type="EMBL" id="KPB02685.1"/>
    </source>
</evidence>
<dbReference type="PANTHER" id="PTHR12110">
    <property type="entry name" value="HYDROXYPYRUVATE ISOMERASE"/>
    <property type="match status" value="1"/>
</dbReference>
<dbReference type="InterPro" id="IPR050312">
    <property type="entry name" value="IolE/XylAMocC-like"/>
</dbReference>
<keyword evidence="5 6" id="KW-0119">Carbohydrate metabolism</keyword>
<dbReference type="STRING" id="1514904.SU32_02830"/>
<dbReference type="InterPro" id="IPR001998">
    <property type="entry name" value="Xylose_isomerase"/>
</dbReference>
<dbReference type="InterPro" id="IPR013022">
    <property type="entry name" value="Xyl_isomerase-like_TIM-brl"/>
</dbReference>
<evidence type="ECO:0000256" key="3">
    <source>
        <dbReference type="ARBA" id="ARBA00022723"/>
    </source>
</evidence>
<evidence type="ECO:0000256" key="4">
    <source>
        <dbReference type="ARBA" id="ARBA00023235"/>
    </source>
</evidence>